<protein>
    <submittedName>
        <fullName evidence="2">Uncharacterized protein</fullName>
    </submittedName>
</protein>
<keyword evidence="1" id="KW-0812">Transmembrane</keyword>
<comment type="caution">
    <text evidence="2">The sequence shown here is derived from an EMBL/GenBank/DDBJ whole genome shotgun (WGS) entry which is preliminary data.</text>
</comment>
<dbReference type="Proteomes" id="UP000663888">
    <property type="component" value="Unassembled WGS sequence"/>
</dbReference>
<dbReference type="EMBL" id="CAJMWX010000998">
    <property type="protein sequence ID" value="CAE6442347.1"/>
    <property type="molecule type" value="Genomic_DNA"/>
</dbReference>
<feature type="transmembrane region" description="Helical" evidence="1">
    <location>
        <begin position="280"/>
        <end position="302"/>
    </location>
</feature>
<evidence type="ECO:0000313" key="2">
    <source>
        <dbReference type="EMBL" id="CAE6442347.1"/>
    </source>
</evidence>
<dbReference type="Gene3D" id="2.60.120.260">
    <property type="entry name" value="Galactose-binding domain-like"/>
    <property type="match status" value="1"/>
</dbReference>
<proteinExistence type="predicted"/>
<dbReference type="AlphaFoldDB" id="A0A8H3AWR5"/>
<reference evidence="2" key="1">
    <citation type="submission" date="2021-01" db="EMBL/GenBank/DDBJ databases">
        <authorList>
            <person name="Kaushik A."/>
        </authorList>
    </citation>
    <scope>NUCLEOTIDE SEQUENCE</scope>
    <source>
        <strain evidence="2">AG4-R118</strain>
    </source>
</reference>
<evidence type="ECO:0000256" key="1">
    <source>
        <dbReference type="SAM" id="Phobius"/>
    </source>
</evidence>
<keyword evidence="1" id="KW-0472">Membrane</keyword>
<sequence>MSIFPYTPFPFNVTPASPLFQLTPIASSIGRGWVPSCSTPECVPTASWSTNSVGAALSFQFWGWDISFDGNVNGNMNIELLRNGIKQIWSPSGDTLFRLYGQPSDQFYLHNITLRVLDASKDAKLTVNQARVNGSTLAAVDADFEANRWGIPSNDPRLIYSGFSQRKDSVTQNLQGVYTSSRVGDTVSMRFNASACLIYGPCGPASGLIKIIINGRESIIKTAAPFPSNDCLLFQSWGLASGAMNRLLVENVDGARLDIDRFEFWRLPLFHQEPDKTARAVTIAFGATFSLVVVWAVLVTTLKHSRRAREVRQGFKVLFS</sequence>
<accession>A0A8H3AWR5</accession>
<keyword evidence="1" id="KW-1133">Transmembrane helix</keyword>
<name>A0A8H3AWR5_9AGAM</name>
<evidence type="ECO:0000313" key="3">
    <source>
        <dbReference type="Proteomes" id="UP000663888"/>
    </source>
</evidence>
<organism evidence="2 3">
    <name type="scientific">Rhizoctonia solani</name>
    <dbReference type="NCBI Taxonomy" id="456999"/>
    <lineage>
        <taxon>Eukaryota</taxon>
        <taxon>Fungi</taxon>
        <taxon>Dikarya</taxon>
        <taxon>Basidiomycota</taxon>
        <taxon>Agaricomycotina</taxon>
        <taxon>Agaricomycetes</taxon>
        <taxon>Cantharellales</taxon>
        <taxon>Ceratobasidiaceae</taxon>
        <taxon>Rhizoctonia</taxon>
    </lineage>
</organism>
<gene>
    <name evidence="2" type="ORF">RDB_LOCUS52489</name>
</gene>